<evidence type="ECO:0000256" key="2">
    <source>
        <dbReference type="ARBA" id="ARBA00022723"/>
    </source>
</evidence>
<evidence type="ECO:0000256" key="9">
    <source>
        <dbReference type="SAM" id="MobiDB-lite"/>
    </source>
</evidence>
<dbReference type="PANTHER" id="PTHR31313:SF81">
    <property type="entry name" value="TY1 ENHANCER ACTIVATOR"/>
    <property type="match status" value="1"/>
</dbReference>
<dbReference type="GO" id="GO:0008270">
    <property type="term" value="F:zinc ion binding"/>
    <property type="evidence" value="ECO:0007669"/>
    <property type="project" value="InterPro"/>
</dbReference>
<evidence type="ECO:0000259" key="10">
    <source>
        <dbReference type="PROSITE" id="PS50048"/>
    </source>
</evidence>
<dbReference type="GO" id="GO:0005634">
    <property type="term" value="C:nucleus"/>
    <property type="evidence" value="ECO:0007669"/>
    <property type="project" value="UniProtKB-SubCell"/>
</dbReference>
<keyword evidence="7" id="KW-0539">Nucleus</keyword>
<keyword evidence="4" id="KW-0805">Transcription regulation</keyword>
<keyword evidence="3" id="KW-0862">Zinc</keyword>
<evidence type="ECO:0000256" key="8">
    <source>
        <dbReference type="SAM" id="Coils"/>
    </source>
</evidence>
<dbReference type="SMART" id="SM00066">
    <property type="entry name" value="GAL4"/>
    <property type="match status" value="1"/>
</dbReference>
<dbReference type="RefSeq" id="XP_020134370.1">
    <property type="nucleotide sequence ID" value="XM_020275723.1"/>
</dbReference>
<feature type="region of interest" description="Disordered" evidence="9">
    <location>
        <begin position="232"/>
        <end position="271"/>
    </location>
</feature>
<sequence>MESTDPPAESQGLSDSGSALPPRQQPSKRTKVTLVACQSCQHRKHKCDGARPICSQCRARKRPDCTYDAAGDQRRTSALKQRIRDLERQTRDLQDVLVGIGASADSEAAASTARQLADGGFQHTAEVAQAFRMDETKDKTHAESWKNITVRPAGYGEAADDAMFEASPSSAETTDSVDPEGIVDPRLQYWPIDTAEGTAPFGLHEDDNTVMQTLEMYWPGSVGAEAGFLDQTQAQWDGQAGASTWASGPSGGAAPDAAPPGTGQAGARRRG</sequence>
<proteinExistence type="predicted"/>
<reference evidence="11 12" key="1">
    <citation type="submission" date="2016-10" db="EMBL/GenBank/DDBJ databases">
        <title>Proteomics and genomics reveal pathogen-plant mechanisms compatible with a hemibiotrophic lifestyle of Diplodia corticola.</title>
        <authorList>
            <person name="Fernandes I."/>
            <person name="De Jonge R."/>
            <person name="Van De Peer Y."/>
            <person name="Devreese B."/>
            <person name="Alves A."/>
            <person name="Esteves A.C."/>
        </authorList>
    </citation>
    <scope>NUCLEOTIDE SEQUENCE [LARGE SCALE GENOMIC DNA]</scope>
    <source>
        <strain evidence="11 12">CBS 112549</strain>
    </source>
</reference>
<organism evidence="11 12">
    <name type="scientific">Diplodia corticola</name>
    <dbReference type="NCBI Taxonomy" id="236234"/>
    <lineage>
        <taxon>Eukaryota</taxon>
        <taxon>Fungi</taxon>
        <taxon>Dikarya</taxon>
        <taxon>Ascomycota</taxon>
        <taxon>Pezizomycotina</taxon>
        <taxon>Dothideomycetes</taxon>
        <taxon>Dothideomycetes incertae sedis</taxon>
        <taxon>Botryosphaeriales</taxon>
        <taxon>Botryosphaeriaceae</taxon>
        <taxon>Diplodia</taxon>
    </lineage>
</organism>
<dbReference type="OrthoDB" id="10261408at2759"/>
<comment type="caution">
    <text evidence="11">The sequence shown here is derived from an EMBL/GenBank/DDBJ whole genome shotgun (WGS) entry which is preliminary data.</text>
</comment>
<keyword evidence="2" id="KW-0479">Metal-binding</keyword>
<evidence type="ECO:0000256" key="5">
    <source>
        <dbReference type="ARBA" id="ARBA00023125"/>
    </source>
</evidence>
<keyword evidence="6" id="KW-0804">Transcription</keyword>
<dbReference type="Proteomes" id="UP000183809">
    <property type="component" value="Unassembled WGS sequence"/>
</dbReference>
<dbReference type="GO" id="GO:0003677">
    <property type="term" value="F:DNA binding"/>
    <property type="evidence" value="ECO:0007669"/>
    <property type="project" value="UniProtKB-KW"/>
</dbReference>
<dbReference type="STRING" id="236234.A0A1J9SEA7"/>
<dbReference type="AlphaFoldDB" id="A0A1J9SEA7"/>
<dbReference type="InterPro" id="IPR036864">
    <property type="entry name" value="Zn2-C6_fun-type_DNA-bd_sf"/>
</dbReference>
<dbReference type="InterPro" id="IPR001138">
    <property type="entry name" value="Zn2Cys6_DnaBD"/>
</dbReference>
<protein>
    <submittedName>
        <fullName evidence="11">Nitrogen assimilation transcription factor nira protein</fullName>
    </submittedName>
</protein>
<keyword evidence="8" id="KW-0175">Coiled coil</keyword>
<accession>A0A1J9SEA7</accession>
<dbReference type="EMBL" id="MNUE01000004">
    <property type="protein sequence ID" value="OJD38759.1"/>
    <property type="molecule type" value="Genomic_DNA"/>
</dbReference>
<feature type="compositionally biased region" description="Low complexity" evidence="9">
    <location>
        <begin position="240"/>
        <end position="271"/>
    </location>
</feature>
<dbReference type="CDD" id="cd00067">
    <property type="entry name" value="GAL4"/>
    <property type="match status" value="1"/>
</dbReference>
<evidence type="ECO:0000256" key="3">
    <source>
        <dbReference type="ARBA" id="ARBA00022833"/>
    </source>
</evidence>
<dbReference type="GO" id="GO:0000981">
    <property type="term" value="F:DNA-binding transcription factor activity, RNA polymerase II-specific"/>
    <property type="evidence" value="ECO:0007669"/>
    <property type="project" value="InterPro"/>
</dbReference>
<dbReference type="PROSITE" id="PS50048">
    <property type="entry name" value="ZN2_CY6_FUNGAL_2"/>
    <property type="match status" value="1"/>
</dbReference>
<evidence type="ECO:0000256" key="1">
    <source>
        <dbReference type="ARBA" id="ARBA00004123"/>
    </source>
</evidence>
<keyword evidence="12" id="KW-1185">Reference proteome</keyword>
<dbReference type="SUPFAM" id="SSF57701">
    <property type="entry name" value="Zn2/Cys6 DNA-binding domain"/>
    <property type="match status" value="1"/>
</dbReference>
<dbReference type="Pfam" id="PF00172">
    <property type="entry name" value="Zn_clus"/>
    <property type="match status" value="1"/>
</dbReference>
<keyword evidence="5" id="KW-0238">DNA-binding</keyword>
<gene>
    <name evidence="11" type="ORF">BKCO1_400059</name>
</gene>
<evidence type="ECO:0000256" key="4">
    <source>
        <dbReference type="ARBA" id="ARBA00023015"/>
    </source>
</evidence>
<feature type="coiled-coil region" evidence="8">
    <location>
        <begin position="69"/>
        <end position="96"/>
    </location>
</feature>
<evidence type="ECO:0000256" key="7">
    <source>
        <dbReference type="ARBA" id="ARBA00023242"/>
    </source>
</evidence>
<evidence type="ECO:0000313" key="12">
    <source>
        <dbReference type="Proteomes" id="UP000183809"/>
    </source>
</evidence>
<dbReference type="Gene3D" id="4.10.240.10">
    <property type="entry name" value="Zn(2)-C6 fungal-type DNA-binding domain"/>
    <property type="match status" value="1"/>
</dbReference>
<evidence type="ECO:0000313" key="11">
    <source>
        <dbReference type="EMBL" id="OJD38759.1"/>
    </source>
</evidence>
<feature type="domain" description="Zn(2)-C6 fungal-type" evidence="10">
    <location>
        <begin position="36"/>
        <end position="67"/>
    </location>
</feature>
<dbReference type="InterPro" id="IPR051615">
    <property type="entry name" value="Transcr_Regulatory_Elem"/>
</dbReference>
<evidence type="ECO:0000256" key="6">
    <source>
        <dbReference type="ARBA" id="ARBA00023163"/>
    </source>
</evidence>
<name>A0A1J9SEA7_9PEZI</name>
<dbReference type="PANTHER" id="PTHR31313">
    <property type="entry name" value="TY1 ENHANCER ACTIVATOR"/>
    <property type="match status" value="1"/>
</dbReference>
<dbReference type="GeneID" id="31015984"/>
<feature type="region of interest" description="Disordered" evidence="9">
    <location>
        <begin position="1"/>
        <end position="31"/>
    </location>
</feature>
<comment type="subcellular location">
    <subcellularLocation>
        <location evidence="1">Nucleus</location>
    </subcellularLocation>
</comment>